<proteinExistence type="predicted"/>
<organism evidence="2 3">
    <name type="scientific">Puccinia coronata f. sp. avenae</name>
    <dbReference type="NCBI Taxonomy" id="200324"/>
    <lineage>
        <taxon>Eukaryota</taxon>
        <taxon>Fungi</taxon>
        <taxon>Dikarya</taxon>
        <taxon>Basidiomycota</taxon>
        <taxon>Pucciniomycotina</taxon>
        <taxon>Pucciniomycetes</taxon>
        <taxon>Pucciniales</taxon>
        <taxon>Pucciniaceae</taxon>
        <taxon>Puccinia</taxon>
    </lineage>
</organism>
<feature type="region of interest" description="Disordered" evidence="1">
    <location>
        <begin position="37"/>
        <end position="59"/>
    </location>
</feature>
<feature type="compositionally biased region" description="Polar residues" evidence="1">
    <location>
        <begin position="42"/>
        <end position="59"/>
    </location>
</feature>
<dbReference type="AlphaFoldDB" id="A0A2N5VNH8"/>
<gene>
    <name evidence="2" type="ORF">PCASD_00298</name>
</gene>
<dbReference type="EMBL" id="PGCI01000005">
    <property type="protein sequence ID" value="PLW51527.1"/>
    <property type="molecule type" value="Genomic_DNA"/>
</dbReference>
<reference evidence="2 3" key="1">
    <citation type="submission" date="2017-11" db="EMBL/GenBank/DDBJ databases">
        <title>De novo assembly and phasing of dikaryotic genomes from two isolates of Puccinia coronata f. sp. avenae, the causal agent of oat crown rust.</title>
        <authorList>
            <person name="Miller M.E."/>
            <person name="Zhang Y."/>
            <person name="Omidvar V."/>
            <person name="Sperschneider J."/>
            <person name="Schwessinger B."/>
            <person name="Raley C."/>
            <person name="Palmer J.M."/>
            <person name="Garnica D."/>
            <person name="Upadhyaya N."/>
            <person name="Rathjen J."/>
            <person name="Taylor J.M."/>
            <person name="Park R.F."/>
            <person name="Dodds P.N."/>
            <person name="Hirsch C.D."/>
            <person name="Kianian S.F."/>
            <person name="Figueroa M."/>
        </authorList>
    </citation>
    <scope>NUCLEOTIDE SEQUENCE [LARGE SCALE GENOMIC DNA]</scope>
    <source>
        <strain evidence="2">12SD80</strain>
    </source>
</reference>
<evidence type="ECO:0000313" key="3">
    <source>
        <dbReference type="Proteomes" id="UP000235392"/>
    </source>
</evidence>
<dbReference type="Proteomes" id="UP000235392">
    <property type="component" value="Unassembled WGS sequence"/>
</dbReference>
<evidence type="ECO:0000256" key="1">
    <source>
        <dbReference type="SAM" id="MobiDB-lite"/>
    </source>
</evidence>
<protein>
    <submittedName>
        <fullName evidence="2">Uncharacterized protein</fullName>
    </submittedName>
</protein>
<evidence type="ECO:0000313" key="2">
    <source>
        <dbReference type="EMBL" id="PLW51527.1"/>
    </source>
</evidence>
<sequence>MKPSVWGMPCAALSSRVSLQKELANPLVAPFIDFYPEDPKDTINSSSPNPKSGLTCHQH</sequence>
<accession>A0A2N5VNH8</accession>
<name>A0A2N5VNH8_9BASI</name>
<comment type="caution">
    <text evidence="2">The sequence shown here is derived from an EMBL/GenBank/DDBJ whole genome shotgun (WGS) entry which is preliminary data.</text>
</comment>